<dbReference type="GO" id="GO:0016491">
    <property type="term" value="F:oxidoreductase activity"/>
    <property type="evidence" value="ECO:0007669"/>
    <property type="project" value="InterPro"/>
</dbReference>
<dbReference type="InterPro" id="IPR036249">
    <property type="entry name" value="Thioredoxin-like_sf"/>
</dbReference>
<dbReference type="Pfam" id="PF01323">
    <property type="entry name" value="DSBA"/>
    <property type="match status" value="1"/>
</dbReference>
<reference evidence="2 3" key="1">
    <citation type="submission" date="2020-08" db="EMBL/GenBank/DDBJ databases">
        <title>Oceanospirillum sp. nov. isolated from marine sediment.</title>
        <authorList>
            <person name="Ji X."/>
        </authorList>
    </citation>
    <scope>NUCLEOTIDE SEQUENCE [LARGE SCALE GENOMIC DNA]</scope>
    <source>
        <strain evidence="2 3">D5</strain>
    </source>
</reference>
<dbReference type="Gene3D" id="1.10.472.60">
    <property type="entry name" value="putative protein disulfide isomerase domain"/>
    <property type="match status" value="1"/>
</dbReference>
<dbReference type="InterPro" id="IPR001853">
    <property type="entry name" value="DSBA-like_thioredoxin_dom"/>
</dbReference>
<evidence type="ECO:0000313" key="2">
    <source>
        <dbReference type="EMBL" id="MBB1489250.1"/>
    </source>
</evidence>
<dbReference type="PANTHER" id="PTHR13887">
    <property type="entry name" value="GLUTATHIONE S-TRANSFERASE KAPPA"/>
    <property type="match status" value="1"/>
</dbReference>
<dbReference type="SUPFAM" id="SSF52833">
    <property type="entry name" value="Thioredoxin-like"/>
    <property type="match status" value="1"/>
</dbReference>
<dbReference type="Gene3D" id="3.40.30.10">
    <property type="entry name" value="Glutaredoxin"/>
    <property type="match status" value="1"/>
</dbReference>
<dbReference type="EMBL" id="JACJFM010000048">
    <property type="protein sequence ID" value="MBB1489250.1"/>
    <property type="molecule type" value="Genomic_DNA"/>
</dbReference>
<feature type="domain" description="DSBA-like thioredoxin" evidence="1">
    <location>
        <begin position="19"/>
        <end position="209"/>
    </location>
</feature>
<organism evidence="2 3">
    <name type="scientific">Oceanospirillum sediminis</name>
    <dbReference type="NCBI Taxonomy" id="2760088"/>
    <lineage>
        <taxon>Bacteria</taxon>
        <taxon>Pseudomonadati</taxon>
        <taxon>Pseudomonadota</taxon>
        <taxon>Gammaproteobacteria</taxon>
        <taxon>Oceanospirillales</taxon>
        <taxon>Oceanospirillaceae</taxon>
        <taxon>Oceanospirillum</taxon>
    </lineage>
</organism>
<evidence type="ECO:0000259" key="1">
    <source>
        <dbReference type="Pfam" id="PF01323"/>
    </source>
</evidence>
<keyword evidence="3" id="KW-1185">Reference proteome</keyword>
<evidence type="ECO:0000313" key="3">
    <source>
        <dbReference type="Proteomes" id="UP000565262"/>
    </source>
</evidence>
<dbReference type="RefSeq" id="WP_182811151.1">
    <property type="nucleotide sequence ID" value="NZ_JACJFM010000048.1"/>
</dbReference>
<accession>A0A839IX30</accession>
<protein>
    <submittedName>
        <fullName evidence="2">DsbA family protein</fullName>
    </submittedName>
</protein>
<comment type="caution">
    <text evidence="2">The sequence shown here is derived from an EMBL/GenBank/DDBJ whole genome shotgun (WGS) entry which is preliminary data.</text>
</comment>
<gene>
    <name evidence="2" type="ORF">H4O21_21800</name>
</gene>
<name>A0A839IX30_9GAMM</name>
<dbReference type="PANTHER" id="PTHR13887:SF54">
    <property type="entry name" value="DSBA FAMILY PROTEIN"/>
    <property type="match status" value="1"/>
</dbReference>
<dbReference type="CDD" id="cd03025">
    <property type="entry name" value="DsbA_FrnE_like"/>
    <property type="match status" value="1"/>
</dbReference>
<sequence length="222" mass="25566">MSEIFSELIERKDPLLIYVADPMCSWCHAYAPVYQRIREGFLADYADRMASKSSFVVTGGLAPDSDEPMPEEQQQYIRGIWQKIEATTGTRFNYDFWEQCVPRRSTWPACRAVIAARAQGLELEMLTAIQQDYYQQAKNPSDWPVLEDCARSVPTMDIAQFIREYERIHREQVLEREVEFIRRLGVQGFPTLIIKQKGSWSALPVDYLSAESALEAIGKLIT</sequence>
<dbReference type="AlphaFoldDB" id="A0A839IX30"/>
<proteinExistence type="predicted"/>
<dbReference type="Proteomes" id="UP000565262">
    <property type="component" value="Unassembled WGS sequence"/>
</dbReference>